<evidence type="ECO:0000313" key="2">
    <source>
        <dbReference type="Proteomes" id="UP000266188"/>
    </source>
</evidence>
<proteinExistence type="predicted"/>
<feature type="non-terminal residue" evidence="1">
    <location>
        <position position="253"/>
    </location>
</feature>
<dbReference type="AlphaFoldDB" id="A0A3A2ZGS2"/>
<gene>
    <name evidence="1" type="ORF">PHISCL_07080</name>
</gene>
<dbReference type="STRING" id="2070753.A0A3A2ZGS2"/>
<keyword evidence="2" id="KW-1185">Reference proteome</keyword>
<sequence length="253" mass="28496">MALVIEQAGSRFTGWIKSCLSCLVPAENDDRYHHQRAIGKRALGVEREMKICHSQPHLVPPMEMVADGTPPRPYRSSRSSLPSWAIEGRDRLSRASLRTSVSLNRKPTTPLRISAPSEFRKVESFFMPSQEPYSPYSPLELKIHTHGNRLSELPTFEDFQLDDRRVQPIAPPPRVLTQTQLGHSRSYRPGVSYQFLRKPVRSGSRQSSLATLDQSVERHIPLSSPLIPHFSTRIPTSIALSESIPPPPLPTQP</sequence>
<protein>
    <submittedName>
        <fullName evidence="1">Uncharacterized protein</fullName>
    </submittedName>
</protein>
<name>A0A3A2ZGS2_9EURO</name>
<dbReference type="EMBL" id="MVGC01000294">
    <property type="protein sequence ID" value="RJE20577.1"/>
    <property type="molecule type" value="Genomic_DNA"/>
</dbReference>
<dbReference type="OrthoDB" id="3595619at2759"/>
<comment type="caution">
    <text evidence="1">The sequence shown here is derived from an EMBL/GenBank/DDBJ whole genome shotgun (WGS) entry which is preliminary data.</text>
</comment>
<accession>A0A3A2ZGS2</accession>
<reference evidence="2" key="1">
    <citation type="submission" date="2017-02" db="EMBL/GenBank/DDBJ databases">
        <authorList>
            <person name="Tafer H."/>
            <person name="Lopandic K."/>
        </authorList>
    </citation>
    <scope>NUCLEOTIDE SEQUENCE [LARGE SCALE GENOMIC DNA]</scope>
    <source>
        <strain evidence="2">CBS 366.77</strain>
    </source>
</reference>
<organism evidence="1 2">
    <name type="scientific">Aspergillus sclerotialis</name>
    <dbReference type="NCBI Taxonomy" id="2070753"/>
    <lineage>
        <taxon>Eukaryota</taxon>
        <taxon>Fungi</taxon>
        <taxon>Dikarya</taxon>
        <taxon>Ascomycota</taxon>
        <taxon>Pezizomycotina</taxon>
        <taxon>Eurotiomycetes</taxon>
        <taxon>Eurotiomycetidae</taxon>
        <taxon>Eurotiales</taxon>
        <taxon>Aspergillaceae</taxon>
        <taxon>Aspergillus</taxon>
        <taxon>Aspergillus subgen. Polypaecilum</taxon>
    </lineage>
</organism>
<evidence type="ECO:0000313" key="1">
    <source>
        <dbReference type="EMBL" id="RJE20577.1"/>
    </source>
</evidence>
<dbReference type="Proteomes" id="UP000266188">
    <property type="component" value="Unassembled WGS sequence"/>
</dbReference>